<accession>A0A8S4RBB3</accession>
<protein>
    <submittedName>
        <fullName evidence="3">Jg27376 protein</fullName>
    </submittedName>
</protein>
<dbReference type="FunFam" id="2.30.29.30:FF:000289">
    <property type="entry name" value="Epidermal growth factor receptor kinase substrate 8"/>
    <property type="match status" value="1"/>
</dbReference>
<dbReference type="SUPFAM" id="SSF50729">
    <property type="entry name" value="PH domain-like"/>
    <property type="match status" value="1"/>
</dbReference>
<dbReference type="OrthoDB" id="4680325at2759"/>
<dbReference type="GO" id="GO:0035023">
    <property type="term" value="P:regulation of Rho protein signal transduction"/>
    <property type="evidence" value="ECO:0007669"/>
    <property type="project" value="TreeGrafter"/>
</dbReference>
<dbReference type="InterPro" id="IPR033928">
    <property type="entry name" value="EPS8_PTB"/>
</dbReference>
<dbReference type="PANTHER" id="PTHR12287">
    <property type="entry name" value="EPIDERMAL GROWTH FACTOR RECEPTOR KINASE SUBSTRATE EPS8-RELATED PROTEIN"/>
    <property type="match status" value="1"/>
</dbReference>
<dbReference type="EMBL" id="CAKXAJ010025062">
    <property type="protein sequence ID" value="CAH2234453.1"/>
    <property type="molecule type" value="Genomic_DNA"/>
</dbReference>
<dbReference type="GO" id="GO:0003779">
    <property type="term" value="F:actin binding"/>
    <property type="evidence" value="ECO:0007669"/>
    <property type="project" value="TreeGrafter"/>
</dbReference>
<dbReference type="GO" id="GO:0007266">
    <property type="term" value="P:Rho protein signal transduction"/>
    <property type="evidence" value="ECO:0007669"/>
    <property type="project" value="TreeGrafter"/>
</dbReference>
<dbReference type="InterPro" id="IPR011993">
    <property type="entry name" value="PH-like_dom_sf"/>
</dbReference>
<gene>
    <name evidence="3" type="primary">jg27376</name>
    <name evidence="3" type="ORF">PAEG_LOCUS12279</name>
</gene>
<evidence type="ECO:0000313" key="3">
    <source>
        <dbReference type="EMBL" id="CAH2234453.1"/>
    </source>
</evidence>
<dbReference type="PANTHER" id="PTHR12287:SF23">
    <property type="entry name" value="AROUSER, ISOFORM A-RELATED"/>
    <property type="match status" value="1"/>
</dbReference>
<feature type="domain" description="PTB" evidence="2">
    <location>
        <begin position="2"/>
        <end position="116"/>
    </location>
</feature>
<name>A0A8S4RBB3_9NEOP</name>
<feature type="non-terminal residue" evidence="3">
    <location>
        <position position="1"/>
    </location>
</feature>
<reference evidence="3" key="1">
    <citation type="submission" date="2022-03" db="EMBL/GenBank/DDBJ databases">
        <authorList>
            <person name="Lindestad O."/>
        </authorList>
    </citation>
    <scope>NUCLEOTIDE SEQUENCE</scope>
</reference>
<dbReference type="GO" id="GO:0005886">
    <property type="term" value="C:plasma membrane"/>
    <property type="evidence" value="ECO:0007669"/>
    <property type="project" value="TreeGrafter"/>
</dbReference>
<dbReference type="Gene3D" id="2.30.29.30">
    <property type="entry name" value="Pleckstrin-homology domain (PH domain)/Phosphotyrosine-binding domain (PTB)"/>
    <property type="match status" value="1"/>
</dbReference>
<evidence type="ECO:0000259" key="2">
    <source>
        <dbReference type="Pfam" id="PF08416"/>
    </source>
</evidence>
<evidence type="ECO:0000313" key="4">
    <source>
        <dbReference type="Proteomes" id="UP000838756"/>
    </source>
</evidence>
<sequence length="213" mass="23967">FTVTRETGIAYPADGMRRLLQLEKTNGIWSQKMQLSLEDQWVLVMDYETGSIMERFPASWVHSPTAFTSPEPAELYNNVLAFVVGAPDAGSPGARRELHIFQCHDVGAQALVEELNALKGVSSGGSEGGRDFVIEREREKENEMERPRRQQRDKCDYGVRHLISDCATARAVPCSAVVRHAALWSRGDTMAPLYYTFTRKQWEAVLTVSLVLY</sequence>
<feature type="region of interest" description="Disordered" evidence="1">
    <location>
        <begin position="122"/>
        <end position="151"/>
    </location>
</feature>
<dbReference type="Pfam" id="PF08416">
    <property type="entry name" value="PTB"/>
    <property type="match status" value="1"/>
</dbReference>
<evidence type="ECO:0000256" key="1">
    <source>
        <dbReference type="SAM" id="MobiDB-lite"/>
    </source>
</evidence>
<dbReference type="InterPro" id="IPR013625">
    <property type="entry name" value="PTB"/>
</dbReference>
<comment type="caution">
    <text evidence="3">The sequence shown here is derived from an EMBL/GenBank/DDBJ whole genome shotgun (WGS) entry which is preliminary data.</text>
</comment>
<dbReference type="InterPro" id="IPR039801">
    <property type="entry name" value="EPS8-like"/>
</dbReference>
<keyword evidence="4" id="KW-1185">Reference proteome</keyword>
<proteinExistence type="predicted"/>
<organism evidence="3 4">
    <name type="scientific">Pararge aegeria aegeria</name>
    <dbReference type="NCBI Taxonomy" id="348720"/>
    <lineage>
        <taxon>Eukaryota</taxon>
        <taxon>Metazoa</taxon>
        <taxon>Ecdysozoa</taxon>
        <taxon>Arthropoda</taxon>
        <taxon>Hexapoda</taxon>
        <taxon>Insecta</taxon>
        <taxon>Pterygota</taxon>
        <taxon>Neoptera</taxon>
        <taxon>Endopterygota</taxon>
        <taxon>Lepidoptera</taxon>
        <taxon>Glossata</taxon>
        <taxon>Ditrysia</taxon>
        <taxon>Papilionoidea</taxon>
        <taxon>Nymphalidae</taxon>
        <taxon>Satyrinae</taxon>
        <taxon>Satyrini</taxon>
        <taxon>Parargina</taxon>
        <taxon>Pararge</taxon>
    </lineage>
</organism>
<feature type="compositionally biased region" description="Basic and acidic residues" evidence="1">
    <location>
        <begin position="128"/>
        <end position="151"/>
    </location>
</feature>
<dbReference type="CDD" id="cd01210">
    <property type="entry name" value="PTB_EPS8"/>
    <property type="match status" value="1"/>
</dbReference>
<dbReference type="AlphaFoldDB" id="A0A8S4RBB3"/>
<dbReference type="Proteomes" id="UP000838756">
    <property type="component" value="Unassembled WGS sequence"/>
</dbReference>